<keyword evidence="9" id="KW-1185">Reference proteome</keyword>
<evidence type="ECO:0000256" key="3">
    <source>
        <dbReference type="ARBA" id="ARBA00023027"/>
    </source>
</evidence>
<gene>
    <name evidence="8" type="ORF">FOE67_08095</name>
</gene>
<dbReference type="SUPFAM" id="SSF53720">
    <property type="entry name" value="ALDH-like"/>
    <property type="match status" value="1"/>
</dbReference>
<protein>
    <submittedName>
        <fullName evidence="8">Aldehyde dehydrogenase family protein</fullName>
    </submittedName>
</protein>
<comment type="caution">
    <text evidence="8">The sequence shown here is derived from an EMBL/GenBank/DDBJ whole genome shotgun (WGS) entry which is preliminary data.</text>
</comment>
<evidence type="ECO:0000256" key="4">
    <source>
        <dbReference type="PROSITE-ProRule" id="PRU10007"/>
    </source>
</evidence>
<evidence type="ECO:0000256" key="5">
    <source>
        <dbReference type="RuleBase" id="RU003345"/>
    </source>
</evidence>
<evidence type="ECO:0000256" key="6">
    <source>
        <dbReference type="SAM" id="MobiDB-lite"/>
    </source>
</evidence>
<dbReference type="PANTHER" id="PTHR42986">
    <property type="entry name" value="BENZALDEHYDE DEHYDROGENASE YFMT"/>
    <property type="match status" value="1"/>
</dbReference>
<dbReference type="PROSITE" id="PS00687">
    <property type="entry name" value="ALDEHYDE_DEHYDR_GLU"/>
    <property type="match status" value="1"/>
</dbReference>
<evidence type="ECO:0000256" key="2">
    <source>
        <dbReference type="ARBA" id="ARBA00023002"/>
    </source>
</evidence>
<dbReference type="InterPro" id="IPR016161">
    <property type="entry name" value="Ald_DH/histidinol_DH"/>
</dbReference>
<evidence type="ECO:0000313" key="9">
    <source>
        <dbReference type="Proteomes" id="UP000530234"/>
    </source>
</evidence>
<dbReference type="FunFam" id="3.40.309.10:FF:000009">
    <property type="entry name" value="Aldehyde dehydrogenase A"/>
    <property type="match status" value="1"/>
</dbReference>
<evidence type="ECO:0000256" key="1">
    <source>
        <dbReference type="ARBA" id="ARBA00009986"/>
    </source>
</evidence>
<organism evidence="8 9">
    <name type="scientific">Streptomyces calidiresistens</name>
    <dbReference type="NCBI Taxonomy" id="1485586"/>
    <lineage>
        <taxon>Bacteria</taxon>
        <taxon>Bacillati</taxon>
        <taxon>Actinomycetota</taxon>
        <taxon>Actinomycetes</taxon>
        <taxon>Kitasatosporales</taxon>
        <taxon>Streptomycetaceae</taxon>
        <taxon>Streptomyces</taxon>
    </lineage>
</organism>
<dbReference type="InterPro" id="IPR016162">
    <property type="entry name" value="Ald_DH_N"/>
</dbReference>
<accession>A0A7W3XW77</accession>
<feature type="region of interest" description="Disordered" evidence="6">
    <location>
        <begin position="1"/>
        <end position="32"/>
    </location>
</feature>
<dbReference type="InterPro" id="IPR015590">
    <property type="entry name" value="Aldehyde_DH_dom"/>
</dbReference>
<dbReference type="AlphaFoldDB" id="A0A7W3XW77"/>
<dbReference type="PANTHER" id="PTHR42986:SF1">
    <property type="entry name" value="BENZALDEHYDE DEHYDROGENASE YFMT"/>
    <property type="match status" value="1"/>
</dbReference>
<dbReference type="InterPro" id="IPR029510">
    <property type="entry name" value="Ald_DH_CS_GLU"/>
</dbReference>
<dbReference type="Gene3D" id="3.40.309.10">
    <property type="entry name" value="Aldehyde Dehydrogenase, Chain A, domain 2"/>
    <property type="match status" value="1"/>
</dbReference>
<keyword evidence="3" id="KW-0520">NAD</keyword>
<sequence length="489" mass="52279">MTDTPAPYEDFTTLPLAGTRRTGSGDTARPDLDPWSGETLLEIPQATMDDAEEALEAARPAQREWAGRLPRERAAVMSRMVEVLHRRRDEIVRWLVRESGSTVAKAKAEWAATVADFTEAASLPHRMAGRILPADIPGKESRVYRKPLGVVLVISPWNWPLHLSCRSLAPALALGNAVILKPAGDTPVTGGLLPARLLEEAGLPAGLLSVVVAPGSEVGDPLVEHPIPRLVSFTGSTPVGSGIARKAGLKKLALELGGNAPLVVLDDADLPRAVEAAVFGSFFHQGQICIRTNRIIVDDSRHDEFVDLFVEQVRDLRTGDPSDPETRIGPLINTSQLEGVRDIVDRSVGSGAKLLLGGDPGGPAGLSLPPHVLLAEPDAPSAVEEVFGPVATILRARDEEHALELANDTDYGLSSAVFSGDAERGTRFALRVDAGMTHVNDQTVNDQANTAFGGEKDSGVGRFGGDWALAEFTTDHWISVQHAPRRFGF</sequence>
<feature type="domain" description="Aldehyde dehydrogenase" evidence="7">
    <location>
        <begin position="29"/>
        <end position="477"/>
    </location>
</feature>
<dbReference type="RefSeq" id="WP_182661990.1">
    <property type="nucleotide sequence ID" value="NZ_VKHS01000127.1"/>
</dbReference>
<dbReference type="EMBL" id="VKHS01000127">
    <property type="protein sequence ID" value="MBB0229476.1"/>
    <property type="molecule type" value="Genomic_DNA"/>
</dbReference>
<dbReference type="Proteomes" id="UP000530234">
    <property type="component" value="Unassembled WGS sequence"/>
</dbReference>
<dbReference type="Pfam" id="PF00171">
    <property type="entry name" value="Aldedh"/>
    <property type="match status" value="1"/>
</dbReference>
<proteinExistence type="inferred from homology"/>
<keyword evidence="2 5" id="KW-0560">Oxidoreductase</keyword>
<feature type="active site" evidence="4">
    <location>
        <position position="255"/>
    </location>
</feature>
<dbReference type="GO" id="GO:0016620">
    <property type="term" value="F:oxidoreductase activity, acting on the aldehyde or oxo group of donors, NAD or NADP as acceptor"/>
    <property type="evidence" value="ECO:0007669"/>
    <property type="project" value="InterPro"/>
</dbReference>
<evidence type="ECO:0000259" key="7">
    <source>
        <dbReference type="Pfam" id="PF00171"/>
    </source>
</evidence>
<evidence type="ECO:0000313" key="8">
    <source>
        <dbReference type="EMBL" id="MBB0229476.1"/>
    </source>
</evidence>
<name>A0A7W3XW77_9ACTN</name>
<comment type="similarity">
    <text evidence="1 5">Belongs to the aldehyde dehydrogenase family.</text>
</comment>
<dbReference type="Gene3D" id="3.40.605.10">
    <property type="entry name" value="Aldehyde Dehydrogenase, Chain A, domain 1"/>
    <property type="match status" value="1"/>
</dbReference>
<reference evidence="9" key="1">
    <citation type="submission" date="2019-10" db="EMBL/GenBank/DDBJ databases">
        <title>Streptomyces sp. nov., a novel actinobacterium isolated from alkaline environment.</title>
        <authorList>
            <person name="Golinska P."/>
        </authorList>
    </citation>
    <scope>NUCLEOTIDE SEQUENCE [LARGE SCALE GENOMIC DNA]</scope>
    <source>
        <strain evidence="9">DSM 42108</strain>
    </source>
</reference>
<dbReference type="InterPro" id="IPR016163">
    <property type="entry name" value="Ald_DH_C"/>
</dbReference>